<evidence type="ECO:0000259" key="1">
    <source>
        <dbReference type="Pfam" id="PF13443"/>
    </source>
</evidence>
<dbReference type="Pfam" id="PF13443">
    <property type="entry name" value="HTH_26"/>
    <property type="match status" value="1"/>
</dbReference>
<protein>
    <submittedName>
        <fullName evidence="2">Cro/C1-type HTH DNA-binding domain-containing protein</fullName>
    </submittedName>
</protein>
<keyword evidence="3" id="KW-1185">Reference proteome</keyword>
<dbReference type="Proteomes" id="UP000199041">
    <property type="component" value="Unassembled WGS sequence"/>
</dbReference>
<evidence type="ECO:0000313" key="3">
    <source>
        <dbReference type="Proteomes" id="UP000199041"/>
    </source>
</evidence>
<dbReference type="SUPFAM" id="SSF47413">
    <property type="entry name" value="lambda repressor-like DNA-binding domains"/>
    <property type="match status" value="1"/>
</dbReference>
<accession>A0A1H4A2B7</accession>
<dbReference type="InterPro" id="IPR001387">
    <property type="entry name" value="Cro/C1-type_HTH"/>
</dbReference>
<name>A0A1H4A2B7_9BACT</name>
<proteinExistence type="predicted"/>
<dbReference type="GO" id="GO:0003677">
    <property type="term" value="F:DNA binding"/>
    <property type="evidence" value="ECO:0007669"/>
    <property type="project" value="UniProtKB-KW"/>
</dbReference>
<evidence type="ECO:0000313" key="2">
    <source>
        <dbReference type="EMBL" id="SEA30116.1"/>
    </source>
</evidence>
<keyword evidence="2" id="KW-0238">DNA-binding</keyword>
<dbReference type="OrthoDB" id="1123008at2"/>
<dbReference type="RefSeq" id="WP_091398497.1">
    <property type="nucleotide sequence ID" value="NZ_FNQY01000013.1"/>
</dbReference>
<dbReference type="EMBL" id="FNQY01000013">
    <property type="protein sequence ID" value="SEA30116.1"/>
    <property type="molecule type" value="Genomic_DNA"/>
</dbReference>
<reference evidence="2 3" key="1">
    <citation type="submission" date="2016-10" db="EMBL/GenBank/DDBJ databases">
        <authorList>
            <person name="de Groot N.N."/>
        </authorList>
    </citation>
    <scope>NUCLEOTIDE SEQUENCE [LARGE SCALE GENOMIC DNA]</scope>
    <source>
        <strain evidence="2 3">Vu-144</strain>
    </source>
</reference>
<dbReference type="InterPro" id="IPR010982">
    <property type="entry name" value="Lambda_DNA-bd_dom_sf"/>
</dbReference>
<gene>
    <name evidence="2" type="ORF">SAMN05192529_11314</name>
</gene>
<dbReference type="AlphaFoldDB" id="A0A1H4A2B7"/>
<feature type="domain" description="HTH cro/C1-type" evidence="1">
    <location>
        <begin position="4"/>
        <end position="58"/>
    </location>
</feature>
<organism evidence="2 3">
    <name type="scientific">Arachidicoccus rhizosphaerae</name>
    <dbReference type="NCBI Taxonomy" id="551991"/>
    <lineage>
        <taxon>Bacteria</taxon>
        <taxon>Pseudomonadati</taxon>
        <taxon>Bacteroidota</taxon>
        <taxon>Chitinophagia</taxon>
        <taxon>Chitinophagales</taxon>
        <taxon>Chitinophagaceae</taxon>
        <taxon>Arachidicoccus</taxon>
    </lineage>
</organism>
<sequence length="83" mass="9456">MTRLGEYLYGKSINQSELARKIGCKRDKINKLCLHESIHLEAVVLYKIFLAIGLNPGEEFNKFFVDIKLDPNKGNDPETKSDS</sequence>